<dbReference type="EMBL" id="GIFC01011084">
    <property type="protein sequence ID" value="MXU93167.1"/>
    <property type="molecule type" value="Transcribed_RNA"/>
</dbReference>
<proteinExistence type="predicted"/>
<protein>
    <submittedName>
        <fullName evidence="1">Uncharacterized protein</fullName>
    </submittedName>
</protein>
<reference evidence="1" key="1">
    <citation type="submission" date="2019-12" db="EMBL/GenBank/DDBJ databases">
        <title>An insight into the sialome of adult female Ixodes ricinus ticks feeding for 6 days.</title>
        <authorList>
            <person name="Perner J."/>
            <person name="Ribeiro J.M.C."/>
        </authorList>
    </citation>
    <scope>NUCLEOTIDE SEQUENCE</scope>
    <source>
        <strain evidence="1">Semi-engorged</strain>
        <tissue evidence="1">Salivary glands</tissue>
    </source>
</reference>
<dbReference type="AlphaFoldDB" id="A0A6B0UTS3"/>
<name>A0A6B0UTS3_IXORI</name>
<sequence length="142" mass="16135">MVKKPRITLAIVSPVSWSSLTSTQRMEKGGSRWAKPRSGGLEQLVTNLRKSLCSSELKSLSRMSQSQLTSRWLLWKPPKYLVCLLRSCRSMGVLSPEMSRCSSGVENMVSQSGLMIERKPLRKAPVWSWICMCILKCAIRWM</sequence>
<evidence type="ECO:0000313" key="1">
    <source>
        <dbReference type="EMBL" id="MXU93167.1"/>
    </source>
</evidence>
<organism evidence="1">
    <name type="scientific">Ixodes ricinus</name>
    <name type="common">Common tick</name>
    <name type="synonym">Acarus ricinus</name>
    <dbReference type="NCBI Taxonomy" id="34613"/>
    <lineage>
        <taxon>Eukaryota</taxon>
        <taxon>Metazoa</taxon>
        <taxon>Ecdysozoa</taxon>
        <taxon>Arthropoda</taxon>
        <taxon>Chelicerata</taxon>
        <taxon>Arachnida</taxon>
        <taxon>Acari</taxon>
        <taxon>Parasitiformes</taxon>
        <taxon>Ixodida</taxon>
        <taxon>Ixodoidea</taxon>
        <taxon>Ixodidae</taxon>
        <taxon>Ixodinae</taxon>
        <taxon>Ixodes</taxon>
    </lineage>
</organism>
<accession>A0A6B0UTS3</accession>